<name>A0A5P6VPG1_PSEXY</name>
<sequence>MDAKTIIISIIAALLAFVICGFIYQRMIKREVPEPIGKLQAILPVVLGCICVPISAGSGIGLLAVLRIIGIEGAKMQALSAAFFTAFFMAGGVEELFKFLAIIITLVALKNKVRNVYEYILLGAAVGFGFTFVEDFTFGDSIIVLLIRTPLVFTHMTLNMIMGEFIGRARYNKLKGKGPTELYWALAIIIPTALHTLYDAGTIFNYPVLKNDDFIVGGILGGVAILTNIVLLIYVLVRAKKNAEKFSALSVLPEDAQ</sequence>
<feature type="transmembrane region" description="Helical" evidence="1">
    <location>
        <begin position="116"/>
        <end position="133"/>
    </location>
</feature>
<dbReference type="GO" id="GO:0008237">
    <property type="term" value="F:metallopeptidase activity"/>
    <property type="evidence" value="ECO:0007669"/>
    <property type="project" value="UniProtKB-KW"/>
</dbReference>
<evidence type="ECO:0000256" key="1">
    <source>
        <dbReference type="SAM" id="Phobius"/>
    </source>
</evidence>
<keyword evidence="2" id="KW-0482">Metalloprotease</keyword>
<feature type="transmembrane region" description="Helical" evidence="1">
    <location>
        <begin position="139"/>
        <end position="161"/>
    </location>
</feature>
<keyword evidence="2" id="KW-0645">Protease</keyword>
<dbReference type="RefSeq" id="WP_151622073.1">
    <property type="nucleotide sequence ID" value="NZ_CP043028.1"/>
</dbReference>
<keyword evidence="1" id="KW-0812">Transmembrane</keyword>
<proteinExistence type="predicted"/>
<keyword evidence="2" id="KW-0378">Hydrolase</keyword>
<dbReference type="PANTHER" id="PTHR36844:SF1">
    <property type="entry name" value="PROTEASE PRSW"/>
    <property type="match status" value="1"/>
</dbReference>
<protein>
    <submittedName>
        <fullName evidence="2">PrsW family intramembrane metalloprotease</fullName>
    </submittedName>
</protein>
<dbReference type="PANTHER" id="PTHR36844">
    <property type="entry name" value="PROTEASE PRSW"/>
    <property type="match status" value="1"/>
</dbReference>
<accession>A0A5P6VPG1</accession>
<reference evidence="3" key="1">
    <citation type="submission" date="2019-08" db="EMBL/GenBank/DDBJ databases">
        <title>Complete Genome Sequence of the Polysaccharide-Degrading Rumen Bacterium Pseudobutyrivibrio xylanivorans MA3014.</title>
        <authorList>
            <person name="Palevich N."/>
            <person name="Maclean P.H."/>
            <person name="Kelly W.J."/>
            <person name="Leahy S.C."/>
            <person name="Rakonjac J."/>
            <person name="Attwood G.T."/>
        </authorList>
    </citation>
    <scope>NUCLEOTIDE SEQUENCE [LARGE SCALE GENOMIC DNA]</scope>
    <source>
        <strain evidence="3">MA3014</strain>
    </source>
</reference>
<dbReference type="Proteomes" id="UP000327030">
    <property type="component" value="Chromosome 1"/>
</dbReference>
<dbReference type="AlphaFoldDB" id="A0A5P6VPG1"/>
<feature type="transmembrane region" description="Helical" evidence="1">
    <location>
        <begin position="214"/>
        <end position="237"/>
    </location>
</feature>
<dbReference type="Pfam" id="PF13367">
    <property type="entry name" value="PrsW-protease"/>
    <property type="match status" value="1"/>
</dbReference>
<feature type="transmembrane region" description="Helical" evidence="1">
    <location>
        <begin position="6"/>
        <end position="24"/>
    </location>
</feature>
<dbReference type="InterPro" id="IPR026898">
    <property type="entry name" value="PrsW"/>
</dbReference>
<dbReference type="EMBL" id="CP043028">
    <property type="protein sequence ID" value="QFJ53569.1"/>
    <property type="molecule type" value="Genomic_DNA"/>
</dbReference>
<feature type="transmembrane region" description="Helical" evidence="1">
    <location>
        <begin position="81"/>
        <end position="109"/>
    </location>
</feature>
<dbReference type="KEGG" id="pxv:FXF36_01145"/>
<feature type="transmembrane region" description="Helical" evidence="1">
    <location>
        <begin position="45"/>
        <end position="69"/>
    </location>
</feature>
<feature type="transmembrane region" description="Helical" evidence="1">
    <location>
        <begin position="182"/>
        <end position="208"/>
    </location>
</feature>
<organism evidence="2 3">
    <name type="scientific">Pseudobutyrivibrio xylanivorans</name>
    <dbReference type="NCBI Taxonomy" id="185007"/>
    <lineage>
        <taxon>Bacteria</taxon>
        <taxon>Bacillati</taxon>
        <taxon>Bacillota</taxon>
        <taxon>Clostridia</taxon>
        <taxon>Lachnospirales</taxon>
        <taxon>Lachnospiraceae</taxon>
        <taxon>Pseudobutyrivibrio</taxon>
    </lineage>
</organism>
<keyword evidence="1" id="KW-1133">Transmembrane helix</keyword>
<dbReference type="OrthoDB" id="1667400at2"/>
<gene>
    <name evidence="2" type="ORF">FXF36_01145</name>
</gene>
<evidence type="ECO:0000313" key="2">
    <source>
        <dbReference type="EMBL" id="QFJ53569.1"/>
    </source>
</evidence>
<evidence type="ECO:0000313" key="3">
    <source>
        <dbReference type="Proteomes" id="UP000327030"/>
    </source>
</evidence>
<keyword evidence="1" id="KW-0472">Membrane</keyword>